<evidence type="ECO:0000313" key="3">
    <source>
        <dbReference type="Proteomes" id="UP000316360"/>
    </source>
</evidence>
<name>A0A523RPT5_UNCAE</name>
<dbReference type="PANTHER" id="PTHR43245:SF23">
    <property type="entry name" value="NAD(P)-BINDING DOMAIN-CONTAINING PROTEIN"/>
    <property type="match status" value="1"/>
</dbReference>
<gene>
    <name evidence="2" type="ORF">E3J84_06985</name>
</gene>
<dbReference type="Gene3D" id="3.40.50.720">
    <property type="entry name" value="NAD(P)-binding Rossmann-like Domain"/>
    <property type="match status" value="1"/>
</dbReference>
<dbReference type="InterPro" id="IPR050177">
    <property type="entry name" value="Lipid_A_modif_metabolic_enz"/>
</dbReference>
<dbReference type="EMBL" id="SOKJ01000401">
    <property type="protein sequence ID" value="TET07782.1"/>
    <property type="molecule type" value="Genomic_DNA"/>
</dbReference>
<sequence length="207" mass="23376">MVLVVGGAGYVGSMLVRELLNKGYAVRTFDKFYYGDRGIEDIKDRIEVIQGDMRNIDSSIFEDINAVINVGGLSNDPTAEYNPKANYEMNVVATKNLAKLSKKRGIKRFIFASSCSIYDLGFGGEDVVQNEEVKVNPKATYSRSKYDAERILLKMVDEDFSPVILRKGTIFGFSYRMRYDLVVNTFVKDALTKGKITIFRGGEMWRP</sequence>
<dbReference type="InterPro" id="IPR001509">
    <property type="entry name" value="Epimerase_deHydtase"/>
</dbReference>
<dbReference type="Pfam" id="PF01370">
    <property type="entry name" value="Epimerase"/>
    <property type="match status" value="1"/>
</dbReference>
<dbReference type="Proteomes" id="UP000316360">
    <property type="component" value="Unassembled WGS sequence"/>
</dbReference>
<evidence type="ECO:0000313" key="2">
    <source>
        <dbReference type="EMBL" id="TET07782.1"/>
    </source>
</evidence>
<reference evidence="2 3" key="1">
    <citation type="submission" date="2019-03" db="EMBL/GenBank/DDBJ databases">
        <title>Metabolic potential of uncultured bacteria and archaea associated with petroleum seepage in deep-sea sediments.</title>
        <authorList>
            <person name="Dong X."/>
            <person name="Hubert C."/>
        </authorList>
    </citation>
    <scope>NUCLEOTIDE SEQUENCE [LARGE SCALE GENOMIC DNA]</scope>
    <source>
        <strain evidence="2">E44_bin7</strain>
    </source>
</reference>
<proteinExistence type="predicted"/>
<accession>A0A523RPT5</accession>
<dbReference type="AlphaFoldDB" id="A0A523RPT5"/>
<protein>
    <submittedName>
        <fullName evidence="2">SDR family oxidoreductase</fullName>
    </submittedName>
</protein>
<organism evidence="2 3">
    <name type="scientific">Aerophobetes bacterium</name>
    <dbReference type="NCBI Taxonomy" id="2030807"/>
    <lineage>
        <taxon>Bacteria</taxon>
        <taxon>Candidatus Aerophobota</taxon>
    </lineage>
</organism>
<comment type="caution">
    <text evidence="2">The sequence shown here is derived from an EMBL/GenBank/DDBJ whole genome shotgun (WGS) entry which is preliminary data.</text>
</comment>
<dbReference type="PANTHER" id="PTHR43245">
    <property type="entry name" value="BIFUNCTIONAL POLYMYXIN RESISTANCE PROTEIN ARNA"/>
    <property type="match status" value="1"/>
</dbReference>
<dbReference type="InterPro" id="IPR036291">
    <property type="entry name" value="NAD(P)-bd_dom_sf"/>
</dbReference>
<feature type="domain" description="NAD-dependent epimerase/dehydratase" evidence="1">
    <location>
        <begin position="2"/>
        <end position="207"/>
    </location>
</feature>
<dbReference type="SUPFAM" id="SSF51735">
    <property type="entry name" value="NAD(P)-binding Rossmann-fold domains"/>
    <property type="match status" value="1"/>
</dbReference>
<evidence type="ECO:0000259" key="1">
    <source>
        <dbReference type="Pfam" id="PF01370"/>
    </source>
</evidence>
<dbReference type="CDD" id="cd08946">
    <property type="entry name" value="SDR_e"/>
    <property type="match status" value="1"/>
</dbReference>
<feature type="non-terminal residue" evidence="2">
    <location>
        <position position="207"/>
    </location>
</feature>